<evidence type="ECO:0000313" key="2">
    <source>
        <dbReference type="Proteomes" id="UP000729913"/>
    </source>
</evidence>
<dbReference type="Proteomes" id="UP000729913">
    <property type="component" value="Unassembled WGS sequence"/>
</dbReference>
<protein>
    <submittedName>
        <fullName evidence="1">Uncharacterized protein</fullName>
    </submittedName>
</protein>
<evidence type="ECO:0000313" key="1">
    <source>
        <dbReference type="EMBL" id="KAG8039029.1"/>
    </source>
</evidence>
<dbReference type="AlphaFoldDB" id="A0A8J5R6C3"/>
<organism evidence="1 2">
    <name type="scientific">Cotesia typhae</name>
    <dbReference type="NCBI Taxonomy" id="2053667"/>
    <lineage>
        <taxon>Eukaryota</taxon>
        <taxon>Metazoa</taxon>
        <taxon>Ecdysozoa</taxon>
        <taxon>Arthropoda</taxon>
        <taxon>Hexapoda</taxon>
        <taxon>Insecta</taxon>
        <taxon>Pterygota</taxon>
        <taxon>Neoptera</taxon>
        <taxon>Endopterygota</taxon>
        <taxon>Hymenoptera</taxon>
        <taxon>Apocrita</taxon>
        <taxon>Ichneumonoidea</taxon>
        <taxon>Braconidae</taxon>
        <taxon>Microgastrinae</taxon>
        <taxon>Cotesia</taxon>
    </lineage>
</organism>
<reference evidence="1" key="2">
    <citation type="submission" date="2021-04" db="EMBL/GenBank/DDBJ databases">
        <title>Genome-wide patterns of bracovirus chromosomal integration into multiple host tissues during parasitism.</title>
        <authorList>
            <person name="Chebbi M.A.C."/>
        </authorList>
    </citation>
    <scope>NUCLEOTIDE SEQUENCE</scope>
    <source>
        <tissue evidence="1">Whole body</tissue>
    </source>
</reference>
<name>A0A8J5R6C3_9HYME</name>
<keyword evidence="2" id="KW-1185">Reference proteome</keyword>
<reference evidence="1" key="1">
    <citation type="submission" date="2020-03" db="EMBL/GenBank/DDBJ databases">
        <authorList>
            <person name="Chebbi M.A."/>
            <person name="Drezen J.M."/>
        </authorList>
    </citation>
    <scope>NUCLEOTIDE SEQUENCE</scope>
    <source>
        <tissue evidence="1">Whole body</tissue>
    </source>
</reference>
<dbReference type="EMBL" id="JAAOIC020000039">
    <property type="protein sequence ID" value="KAG8039029.1"/>
    <property type="molecule type" value="Genomic_DNA"/>
</dbReference>
<dbReference type="OrthoDB" id="10071234at2759"/>
<accession>A0A8J5R6C3</accession>
<gene>
    <name evidence="1" type="ORF">G9C98_003336</name>
</gene>
<comment type="caution">
    <text evidence="1">The sequence shown here is derived from an EMBL/GenBank/DDBJ whole genome shotgun (WGS) entry which is preliminary data.</text>
</comment>
<proteinExistence type="predicted"/>
<sequence>MEKKCVKETLKKLKDTEIREMETIVSVFDPVMFSRWESIKSTRKLETLEGFLSDIKSKQLALENLNTLVTRKVKNTKTILLNKNNDNNKDSSVVLPILEINSTESTIPPPPPLPVIPYYTHSQVSTRQRQRIENLRRYELFHV</sequence>